<evidence type="ECO:0000256" key="1">
    <source>
        <dbReference type="ARBA" id="ARBA00023224"/>
    </source>
</evidence>
<dbReference type="InterPro" id="IPR001610">
    <property type="entry name" value="PAC"/>
</dbReference>
<proteinExistence type="inferred from homology"/>
<feature type="domain" description="Methyl-accepting transducer" evidence="4">
    <location>
        <begin position="516"/>
        <end position="752"/>
    </location>
</feature>
<gene>
    <name evidence="8" type="ORF">N7U62_00940</name>
</gene>
<dbReference type="Gene3D" id="1.10.287.950">
    <property type="entry name" value="Methyl-accepting chemotaxis protein"/>
    <property type="match status" value="1"/>
</dbReference>
<evidence type="ECO:0000259" key="5">
    <source>
        <dbReference type="PROSITE" id="PS50112"/>
    </source>
</evidence>
<dbReference type="InterPro" id="IPR000700">
    <property type="entry name" value="PAS-assoc_C"/>
</dbReference>
<organism evidence="8 9">
    <name type="scientific">Reichenbachiella ulvae</name>
    <dbReference type="NCBI Taxonomy" id="2980104"/>
    <lineage>
        <taxon>Bacteria</taxon>
        <taxon>Pseudomonadati</taxon>
        <taxon>Bacteroidota</taxon>
        <taxon>Cytophagia</taxon>
        <taxon>Cytophagales</taxon>
        <taxon>Reichenbachiellaceae</taxon>
        <taxon>Reichenbachiella</taxon>
    </lineage>
</organism>
<name>A0ABT3CNU9_9BACT</name>
<dbReference type="NCBIfam" id="TIGR00229">
    <property type="entry name" value="sensory_box"/>
    <property type="match status" value="3"/>
</dbReference>
<accession>A0ABT3CNU9</accession>
<dbReference type="InterPro" id="IPR003660">
    <property type="entry name" value="HAMP_dom"/>
</dbReference>
<comment type="caution">
    <text evidence="8">The sequence shown here is derived from an EMBL/GenBank/DDBJ whole genome shotgun (WGS) entry which is preliminary data.</text>
</comment>
<evidence type="ECO:0000256" key="2">
    <source>
        <dbReference type="ARBA" id="ARBA00029447"/>
    </source>
</evidence>
<sequence length="805" mass="87931">MSTKTIKPKASKNGVAEETNGHASLEQLTEQLKDANQNYNTILSSLEMAVDSIIMMKSDKNVTFMNKSAEKMFGFDREEVIGKNVKMLVPTEHRSNHDKYVDNNIKTGKNKVVGLGRDLEMTRRDGSKFWGNLSLSKVEVEGEYYFTAFIKDITQQREDTLAAGNIKSAVDTAWASIEFEPDGTILNVNDNWIDTLGYDKSEMIGHHHRMFCDPEYAKSKEYKDFWKNLAAGQTMSGEFRRFKNGGEEIWINASYTPVRDNNGEVYKVIKIASDITEQKIKNSDFEGQLAAIGKAQAVIEFNLDGTIVKANENFLKTVGYSINEIEGKHHKIFCDPSYARSADYAAFWDKLNSGEYVTGEFERITKSGETIWLQAAYNPIMDMNGKPYKVVKFATDVTAQKQAMQELNRVVTSVSEEGNLSERANYNEATGAELELLQSINSLLEGIGIPIMEISKVISDMAKGDLTSEVNIECKGDVKAMADGLTTAMTNLNELLGDINESSNLIASSSEQMLVKSDQMQGTTAQVASAIGQMAEGVHDQAAQIDESSRLINNVRTSAETVGEQSKSINEAAKKGQENAKKGLGTVKKVVESMTEIQRSADITSDSIEVLTQRSEEIARTLNVITDIAGQTNLLALNAAIEAARAGDAGRGFAVVAEEIRKLAEDSRTSAGDIEKVIKAVEKDIMQAGKAIGEMGSSVKSGNEASKEAETVFVAIDESVIETLSLSEQVLSASEGQKTSIDETVKNIEKIVVVAEETSSGTEEIATSAKDLSNGMTEFNSSSQGLADIANQLRSGVSKFTLKSL</sequence>
<evidence type="ECO:0000259" key="7">
    <source>
        <dbReference type="PROSITE" id="PS50885"/>
    </source>
</evidence>
<keyword evidence="9" id="KW-1185">Reference proteome</keyword>
<dbReference type="EMBL" id="JAOYOD010000001">
    <property type="protein sequence ID" value="MCV9385204.1"/>
    <property type="molecule type" value="Genomic_DNA"/>
</dbReference>
<dbReference type="PROSITE" id="PS50885">
    <property type="entry name" value="HAMP"/>
    <property type="match status" value="1"/>
</dbReference>
<dbReference type="Gene3D" id="3.30.450.20">
    <property type="entry name" value="PAS domain"/>
    <property type="match status" value="3"/>
</dbReference>
<keyword evidence="1 3" id="KW-0807">Transducer</keyword>
<dbReference type="SUPFAM" id="SSF55785">
    <property type="entry name" value="PYP-like sensor domain (PAS domain)"/>
    <property type="match status" value="3"/>
</dbReference>
<dbReference type="InterPro" id="IPR035965">
    <property type="entry name" value="PAS-like_dom_sf"/>
</dbReference>
<protein>
    <submittedName>
        <fullName evidence="8">PAS domain S-box protein</fullName>
    </submittedName>
</protein>
<reference evidence="8 9" key="1">
    <citation type="submission" date="2022-10" db="EMBL/GenBank/DDBJ databases">
        <title>Comparative genomics and taxonomic characterization of three novel marine species of genus Reichenbachiella exhibiting antioxidant and polysaccharide degradation activities.</title>
        <authorList>
            <person name="Muhammad N."/>
            <person name="Lee Y.-J."/>
            <person name="Ko J."/>
            <person name="Kim S.-G."/>
        </authorList>
    </citation>
    <scope>NUCLEOTIDE SEQUENCE [LARGE SCALE GENOMIC DNA]</scope>
    <source>
        <strain evidence="8 9">ABR2-5</strain>
    </source>
</reference>
<dbReference type="RefSeq" id="WP_264135997.1">
    <property type="nucleotide sequence ID" value="NZ_JAOYOD010000001.1"/>
</dbReference>
<feature type="domain" description="PAC" evidence="6">
    <location>
        <begin position="235"/>
        <end position="287"/>
    </location>
</feature>
<dbReference type="SMART" id="SM00091">
    <property type="entry name" value="PAS"/>
    <property type="match status" value="3"/>
</dbReference>
<dbReference type="CDD" id="cd11386">
    <property type="entry name" value="MCP_signal"/>
    <property type="match status" value="1"/>
</dbReference>
<dbReference type="InterPro" id="IPR013655">
    <property type="entry name" value="PAS_fold_3"/>
</dbReference>
<dbReference type="Pfam" id="PF00015">
    <property type="entry name" value="MCPsignal"/>
    <property type="match status" value="1"/>
</dbReference>
<dbReference type="SUPFAM" id="SSF58104">
    <property type="entry name" value="Methyl-accepting chemotaxis protein (MCP) signaling domain"/>
    <property type="match status" value="1"/>
</dbReference>
<dbReference type="CDD" id="cd00130">
    <property type="entry name" value="PAS"/>
    <property type="match status" value="3"/>
</dbReference>
<dbReference type="Pfam" id="PF08447">
    <property type="entry name" value="PAS_3"/>
    <property type="match status" value="2"/>
</dbReference>
<dbReference type="Proteomes" id="UP001300692">
    <property type="component" value="Unassembled WGS sequence"/>
</dbReference>
<dbReference type="SMART" id="SM00086">
    <property type="entry name" value="PAC"/>
    <property type="match status" value="3"/>
</dbReference>
<dbReference type="Pfam" id="PF18947">
    <property type="entry name" value="HAMP_2"/>
    <property type="match status" value="1"/>
</dbReference>
<comment type="similarity">
    <text evidence="2">Belongs to the methyl-accepting chemotaxis (MCP) protein family.</text>
</comment>
<dbReference type="Pfam" id="PF13426">
    <property type="entry name" value="PAS_9"/>
    <property type="match status" value="1"/>
</dbReference>
<evidence type="ECO:0000313" key="9">
    <source>
        <dbReference type="Proteomes" id="UP001300692"/>
    </source>
</evidence>
<feature type="domain" description="HAMP" evidence="7">
    <location>
        <begin position="450"/>
        <end position="497"/>
    </location>
</feature>
<dbReference type="PANTHER" id="PTHR32089">
    <property type="entry name" value="METHYL-ACCEPTING CHEMOTAXIS PROTEIN MCPB"/>
    <property type="match status" value="1"/>
</dbReference>
<dbReference type="PROSITE" id="PS50112">
    <property type="entry name" value="PAS"/>
    <property type="match status" value="2"/>
</dbReference>
<feature type="domain" description="PAC" evidence="6">
    <location>
        <begin position="357"/>
        <end position="409"/>
    </location>
</feature>
<feature type="domain" description="PAS" evidence="5">
    <location>
        <begin position="38"/>
        <end position="108"/>
    </location>
</feature>
<evidence type="ECO:0000313" key="8">
    <source>
        <dbReference type="EMBL" id="MCV9385204.1"/>
    </source>
</evidence>
<dbReference type="InterPro" id="IPR000014">
    <property type="entry name" value="PAS"/>
</dbReference>
<dbReference type="PANTHER" id="PTHR32089:SF112">
    <property type="entry name" value="LYSOZYME-LIKE PROTEIN-RELATED"/>
    <property type="match status" value="1"/>
</dbReference>
<evidence type="ECO:0000259" key="6">
    <source>
        <dbReference type="PROSITE" id="PS50113"/>
    </source>
</evidence>
<dbReference type="PROSITE" id="PS50111">
    <property type="entry name" value="CHEMOTAXIS_TRANSDUC_2"/>
    <property type="match status" value="1"/>
</dbReference>
<dbReference type="InterPro" id="IPR004089">
    <property type="entry name" value="MCPsignal_dom"/>
</dbReference>
<dbReference type="PROSITE" id="PS50113">
    <property type="entry name" value="PAC"/>
    <property type="match status" value="2"/>
</dbReference>
<evidence type="ECO:0000259" key="4">
    <source>
        <dbReference type="PROSITE" id="PS50111"/>
    </source>
</evidence>
<dbReference type="SMART" id="SM00283">
    <property type="entry name" value="MA"/>
    <property type="match status" value="1"/>
</dbReference>
<feature type="domain" description="PAS" evidence="5">
    <location>
        <begin position="298"/>
        <end position="328"/>
    </location>
</feature>
<evidence type="ECO:0000256" key="3">
    <source>
        <dbReference type="PROSITE-ProRule" id="PRU00284"/>
    </source>
</evidence>